<gene>
    <name evidence="3" type="ORF">FRACYDRAFT_246102</name>
</gene>
<dbReference type="InterPro" id="IPR003347">
    <property type="entry name" value="JmjC_dom"/>
</dbReference>
<reference evidence="3 4" key="1">
    <citation type="submission" date="2016-09" db="EMBL/GenBank/DDBJ databases">
        <title>Extensive genetic diversity and differential bi-allelic expression allows diatom success in the polar Southern Ocean.</title>
        <authorList>
            <consortium name="DOE Joint Genome Institute"/>
            <person name="Mock T."/>
            <person name="Otillar R.P."/>
            <person name="Strauss J."/>
            <person name="Dupont C."/>
            <person name="Frickenhaus S."/>
            <person name="Maumus F."/>
            <person name="Mcmullan M."/>
            <person name="Sanges R."/>
            <person name="Schmutz J."/>
            <person name="Toseland A."/>
            <person name="Valas R."/>
            <person name="Veluchamy A."/>
            <person name="Ward B.J."/>
            <person name="Allen A."/>
            <person name="Barry K."/>
            <person name="Falciatore A."/>
            <person name="Ferrante M."/>
            <person name="Fortunato A.E."/>
            <person name="Gloeckner G."/>
            <person name="Gruber A."/>
            <person name="Hipkin R."/>
            <person name="Janech M."/>
            <person name="Kroth P."/>
            <person name="Leese F."/>
            <person name="Lindquist E."/>
            <person name="Lyon B.R."/>
            <person name="Martin J."/>
            <person name="Mayer C."/>
            <person name="Parker M."/>
            <person name="Quesneville H."/>
            <person name="Raymond J."/>
            <person name="Uhlig C."/>
            <person name="Valentin K.U."/>
            <person name="Worden A.Z."/>
            <person name="Armbrust E.V."/>
            <person name="Bowler C."/>
            <person name="Green B."/>
            <person name="Moulton V."/>
            <person name="Van Oosterhout C."/>
            <person name="Grigoriev I."/>
        </authorList>
    </citation>
    <scope>NUCLEOTIDE SEQUENCE [LARGE SCALE GENOMIC DNA]</scope>
    <source>
        <strain evidence="3 4">CCMP1102</strain>
    </source>
</reference>
<dbReference type="SMART" id="SM00558">
    <property type="entry name" value="JmjC"/>
    <property type="match status" value="1"/>
</dbReference>
<dbReference type="Gene3D" id="2.60.120.10">
    <property type="entry name" value="Jelly Rolls"/>
    <property type="match status" value="2"/>
</dbReference>
<dbReference type="KEGG" id="fcy:FRACYDRAFT_246102"/>
<dbReference type="PROSITE" id="PS51184">
    <property type="entry name" value="JMJC"/>
    <property type="match status" value="1"/>
</dbReference>
<dbReference type="Pfam" id="PF13621">
    <property type="entry name" value="Cupin_8"/>
    <property type="match status" value="2"/>
</dbReference>
<name>A0A1E7EYF5_9STRA</name>
<dbReference type="InterPro" id="IPR014710">
    <property type="entry name" value="RmlC-like_jellyroll"/>
</dbReference>
<dbReference type="InterPro" id="IPR041667">
    <property type="entry name" value="Cupin_8"/>
</dbReference>
<evidence type="ECO:0000259" key="2">
    <source>
        <dbReference type="PROSITE" id="PS51184"/>
    </source>
</evidence>
<dbReference type="EMBL" id="KV784369">
    <property type="protein sequence ID" value="OEU11001.1"/>
    <property type="molecule type" value="Genomic_DNA"/>
</dbReference>
<dbReference type="SUPFAM" id="SSF51197">
    <property type="entry name" value="Clavaminate synthase-like"/>
    <property type="match status" value="1"/>
</dbReference>
<feature type="region of interest" description="Disordered" evidence="1">
    <location>
        <begin position="98"/>
        <end position="121"/>
    </location>
</feature>
<dbReference type="AlphaFoldDB" id="A0A1E7EYF5"/>
<accession>A0A1E7EYF5</accession>
<dbReference type="PANTHER" id="PTHR12461">
    <property type="entry name" value="HYPOXIA-INDUCIBLE FACTOR 1 ALPHA INHIBITOR-RELATED"/>
    <property type="match status" value="1"/>
</dbReference>
<keyword evidence="4" id="KW-1185">Reference proteome</keyword>
<sequence length="443" mass="51427">MAHTPKQDGDDNDDSCLVASREQLESFQEDVQYLWCPSNIPIYDEPPSAFDFLRNHVSVSRPCIIRNSIITPETNDDNDNVLVPLILTLDDLVERFPDTTTTTTSSSDDDDDKASSSSLQLPLLHVDVTPDGHGDCLRKVRVNATVGKDDDDDHDNPCESNVIKEEEKKVFVKPLEREMTLAAFRHHLRQGRDKQQRQQQQKKKKGVDISDRIFLEINNSLQQTTIDDDDDHHQVLEDCVLYYSRQNDCLREELSPLWNSKVWKKSSSLKSSENDYLFPRSFPWAEEAFFGGQEEEQKQTSNNAVTTGGPDAVNLWMGDERVVSSMHKDHYENLFMYSVKYSKVHWIATDLFGKDKKKCDDDDDEEEVEEFPLSKYAHPITVKVKAGELLYLPSLWFHRVTQTCETIGINYWYDMNFESPMWCYFHFLQQLQHQKQQQQNDPK</sequence>
<dbReference type="Proteomes" id="UP000095751">
    <property type="component" value="Unassembled WGS sequence"/>
</dbReference>
<feature type="region of interest" description="Disordered" evidence="1">
    <location>
        <begin position="187"/>
        <end position="207"/>
    </location>
</feature>
<evidence type="ECO:0000313" key="3">
    <source>
        <dbReference type="EMBL" id="OEU11001.1"/>
    </source>
</evidence>
<dbReference type="InParanoid" id="A0A1E7EYF5"/>
<protein>
    <recommendedName>
        <fullName evidence="2">JmjC domain-containing protein</fullName>
    </recommendedName>
</protein>
<feature type="domain" description="JmjC" evidence="2">
    <location>
        <begin position="267"/>
        <end position="428"/>
    </location>
</feature>
<evidence type="ECO:0000256" key="1">
    <source>
        <dbReference type="SAM" id="MobiDB-lite"/>
    </source>
</evidence>
<proteinExistence type="predicted"/>
<organism evidence="3 4">
    <name type="scientific">Fragilariopsis cylindrus CCMP1102</name>
    <dbReference type="NCBI Taxonomy" id="635003"/>
    <lineage>
        <taxon>Eukaryota</taxon>
        <taxon>Sar</taxon>
        <taxon>Stramenopiles</taxon>
        <taxon>Ochrophyta</taxon>
        <taxon>Bacillariophyta</taxon>
        <taxon>Bacillariophyceae</taxon>
        <taxon>Bacillariophycidae</taxon>
        <taxon>Bacillariales</taxon>
        <taxon>Bacillariaceae</taxon>
        <taxon>Fragilariopsis</taxon>
    </lineage>
</organism>
<evidence type="ECO:0000313" key="4">
    <source>
        <dbReference type="Proteomes" id="UP000095751"/>
    </source>
</evidence>
<dbReference type="PANTHER" id="PTHR12461:SF99">
    <property type="entry name" value="BIFUNCTIONAL PEPTIDASE AND (3S)-LYSYL HYDROXYLASE JMJD7"/>
    <property type="match status" value="1"/>
</dbReference>
<dbReference type="OrthoDB" id="415358at2759"/>